<name>A0AAD7E2U0_9AGAR</name>
<feature type="region of interest" description="Disordered" evidence="7">
    <location>
        <begin position="71"/>
        <end position="100"/>
    </location>
</feature>
<feature type="region of interest" description="Disordered" evidence="7">
    <location>
        <begin position="170"/>
        <end position="239"/>
    </location>
</feature>
<dbReference type="InterPro" id="IPR000727">
    <property type="entry name" value="T_SNARE_dom"/>
</dbReference>
<dbReference type="AlphaFoldDB" id="A0AAD7E2U0"/>
<dbReference type="Proteomes" id="UP001219525">
    <property type="component" value="Unassembled WGS sequence"/>
</dbReference>
<feature type="region of interest" description="Disordered" evidence="7">
    <location>
        <begin position="347"/>
        <end position="415"/>
    </location>
</feature>
<organism evidence="9 10">
    <name type="scientific">Mycena pura</name>
    <dbReference type="NCBI Taxonomy" id="153505"/>
    <lineage>
        <taxon>Eukaryota</taxon>
        <taxon>Fungi</taxon>
        <taxon>Dikarya</taxon>
        <taxon>Basidiomycota</taxon>
        <taxon>Agaricomycotina</taxon>
        <taxon>Agaricomycetes</taxon>
        <taxon>Agaricomycetidae</taxon>
        <taxon>Agaricales</taxon>
        <taxon>Marasmiineae</taxon>
        <taxon>Mycenaceae</taxon>
        <taxon>Mycena</taxon>
    </lineage>
</organism>
<evidence type="ECO:0000259" key="8">
    <source>
        <dbReference type="PROSITE" id="PS50192"/>
    </source>
</evidence>
<feature type="region of interest" description="Disordered" evidence="7">
    <location>
        <begin position="825"/>
        <end position="859"/>
    </location>
</feature>
<feature type="compositionally biased region" description="Pro residues" evidence="7">
    <location>
        <begin position="88"/>
        <end position="98"/>
    </location>
</feature>
<dbReference type="GO" id="GO:0005732">
    <property type="term" value="C:sno(s)RNA-containing ribonucleoprotein complex"/>
    <property type="evidence" value="ECO:0007669"/>
    <property type="project" value="InterPro"/>
</dbReference>
<evidence type="ECO:0000256" key="1">
    <source>
        <dbReference type="ARBA" id="ARBA00004604"/>
    </source>
</evidence>
<dbReference type="GO" id="GO:0006364">
    <property type="term" value="P:rRNA processing"/>
    <property type="evidence" value="ECO:0007669"/>
    <property type="project" value="UniProtKB-KW"/>
</dbReference>
<evidence type="ECO:0000256" key="4">
    <source>
        <dbReference type="ARBA" id="ARBA00023242"/>
    </source>
</evidence>
<gene>
    <name evidence="9" type="ORF">GGX14DRAFT_639111</name>
</gene>
<feature type="compositionally biased region" description="Acidic residues" evidence="7">
    <location>
        <begin position="380"/>
        <end position="391"/>
    </location>
</feature>
<feature type="region of interest" description="Disordered" evidence="7">
    <location>
        <begin position="739"/>
        <end position="813"/>
    </location>
</feature>
<feature type="domain" description="T-SNARE coiled-coil homology" evidence="8">
    <location>
        <begin position="1028"/>
        <end position="1090"/>
    </location>
</feature>
<evidence type="ECO:0000256" key="3">
    <source>
        <dbReference type="ARBA" id="ARBA00022552"/>
    </source>
</evidence>
<feature type="region of interest" description="Disordered" evidence="7">
    <location>
        <begin position="633"/>
        <end position="667"/>
    </location>
</feature>
<feature type="compositionally biased region" description="Basic and acidic residues" evidence="7">
    <location>
        <begin position="392"/>
        <end position="415"/>
    </location>
</feature>
<sequence length="1091" mass="122072">MEQELDVPEELKALTNLIRSQPTCFSSSGSSSVNEAALRATKFVFDVSLKAEADSRPHIVEFLTSLTPLEAPETRSQASKKRKRDSSPSPPQSLPPSPIFELTPITSLFTDGMDDGQLWAQLDLRLKSVCDILDFALDGESPEDEDQNISDADEFVNEQFLKQMRALESGEGGMDVDGSDDQDEESSDEELGLESEEESDDDVDLGEAVTGLRDPSSDEDSEPEALSSRPSSFRTRRSRKTKFSELDDGFFDLAAFNAETGESEARSVSRGQLDGDESDDDEAIDLFAPIDVTENFDEEDEDNPGELFYKDFFESPRQTARPQKPPYLKKASTVRFHEEVRVKNIKAKGKNLPLNSLDDDEDEDEDNEDDEGFGGKFGEDEKDDEYDEEGEDRSSVAESHESSFENAEAIERLKDDLFAEERDEPPEGLSTHEQRMAALLGQISSLEAENIGPKDWVLMGEAGARTRPQNSLLEEDLDFERVMKAVPVVTEERVQALEERIKARIAESRFDDVVRIRPMEDKPFLPSRFFELQDTKSTQSLAQIYEADYVATQSGTSVNDRDGNLEKEHAEIEALWESICGKLDALCNVHFVPKQPKAIISSISNVSTATMESALPTTKSATSMLAPEEVFATESSELRSRSELTPAEKKASRSKMRKAKKKNRDTLNKSVDKYAKVKGISGVKKQKQAALVSVVKTGKGVTVVGKEKIDRIALINLPSLPHTTITMSFFRRKDNQLEIPPVQERSMGNSSSPRPVRSNASTYVPSRDGDLNADSRTASYSSDAKTDYSDSTRDRYNRNNGVGDVYSRPGEKFSKLDDDRAALFSGYKPDKGGGSGRFFDGPKLDRDPTPGEENEEDVEGIKKQTRYVKQESAQSTRNALRLAREAEETARNTLNRLGSQSERLANTERHLDISKGHSQRADDKTDELNQLNRSIFRPVIVFNKDAKRAAQEAKVTARYEEERTSRENAMMEIRESQNRIGRAQTYGRDEDRDELIGGGSGRLRSEAQIGARKEQRKRYQFEATASDDEVEDEIDDNLDEIGDAAKRLKALGLAMGQELDGQMTRIDRIDQKTVNLDSKIVRNTERLKRVK</sequence>
<feature type="compositionally biased region" description="Polar residues" evidence="7">
    <location>
        <begin position="746"/>
        <end position="764"/>
    </location>
</feature>
<dbReference type="CDD" id="cd15886">
    <property type="entry name" value="SNARE_SEC9N"/>
    <property type="match status" value="1"/>
</dbReference>
<keyword evidence="4" id="KW-0539">Nucleus</keyword>
<dbReference type="PANTHER" id="PTHR17039">
    <property type="entry name" value="U3 SMALL NUCLEOLAR RIBONUCLEOPROTEIN PROTEIN MPP10"/>
    <property type="match status" value="1"/>
</dbReference>
<keyword evidence="3" id="KW-0698">rRNA processing</keyword>
<dbReference type="InterPro" id="IPR012173">
    <property type="entry name" value="Mpp10"/>
</dbReference>
<feature type="compositionally biased region" description="Basic residues" evidence="7">
    <location>
        <begin position="652"/>
        <end position="663"/>
    </location>
</feature>
<comment type="similarity">
    <text evidence="6">Belongs to the MPP10 family.</text>
</comment>
<evidence type="ECO:0000256" key="7">
    <source>
        <dbReference type="SAM" id="MobiDB-lite"/>
    </source>
</evidence>
<evidence type="ECO:0000313" key="9">
    <source>
        <dbReference type="EMBL" id="KAJ7225481.1"/>
    </source>
</evidence>
<protein>
    <submittedName>
        <fullName evidence="9">Mpp10 protein-domain-containing protein</fullName>
    </submittedName>
</protein>
<comment type="caution">
    <text evidence="9">The sequence shown here is derived from an EMBL/GenBank/DDBJ whole genome shotgun (WGS) entry which is preliminary data.</text>
</comment>
<accession>A0AAD7E2U0</accession>
<dbReference type="GO" id="GO:0032040">
    <property type="term" value="C:small-subunit processome"/>
    <property type="evidence" value="ECO:0007669"/>
    <property type="project" value="TreeGrafter"/>
</dbReference>
<proteinExistence type="inferred from homology"/>
<dbReference type="GO" id="GO:0034457">
    <property type="term" value="C:Mpp10 complex"/>
    <property type="evidence" value="ECO:0007669"/>
    <property type="project" value="InterPro"/>
</dbReference>
<evidence type="ECO:0000256" key="6">
    <source>
        <dbReference type="ARBA" id="ARBA00029455"/>
    </source>
</evidence>
<feature type="compositionally biased region" description="Acidic residues" evidence="7">
    <location>
        <begin position="177"/>
        <end position="205"/>
    </location>
</feature>
<dbReference type="Pfam" id="PF04006">
    <property type="entry name" value="Mpp10"/>
    <property type="match status" value="1"/>
</dbReference>
<dbReference type="SMART" id="SM00397">
    <property type="entry name" value="t_SNARE"/>
    <property type="match status" value="2"/>
</dbReference>
<evidence type="ECO:0000256" key="5">
    <source>
        <dbReference type="ARBA" id="ARBA00023274"/>
    </source>
</evidence>
<reference evidence="9" key="1">
    <citation type="submission" date="2023-03" db="EMBL/GenBank/DDBJ databases">
        <title>Massive genome expansion in bonnet fungi (Mycena s.s.) driven by repeated elements and novel gene families across ecological guilds.</title>
        <authorList>
            <consortium name="Lawrence Berkeley National Laboratory"/>
            <person name="Harder C.B."/>
            <person name="Miyauchi S."/>
            <person name="Viragh M."/>
            <person name="Kuo A."/>
            <person name="Thoen E."/>
            <person name="Andreopoulos B."/>
            <person name="Lu D."/>
            <person name="Skrede I."/>
            <person name="Drula E."/>
            <person name="Henrissat B."/>
            <person name="Morin E."/>
            <person name="Kohler A."/>
            <person name="Barry K."/>
            <person name="LaButti K."/>
            <person name="Morin E."/>
            <person name="Salamov A."/>
            <person name="Lipzen A."/>
            <person name="Mereny Z."/>
            <person name="Hegedus B."/>
            <person name="Baldrian P."/>
            <person name="Stursova M."/>
            <person name="Weitz H."/>
            <person name="Taylor A."/>
            <person name="Grigoriev I.V."/>
            <person name="Nagy L.G."/>
            <person name="Martin F."/>
            <person name="Kauserud H."/>
        </authorList>
    </citation>
    <scope>NUCLEOTIDE SEQUENCE</scope>
    <source>
        <strain evidence="9">9144</strain>
    </source>
</reference>
<keyword evidence="2" id="KW-0690">Ribosome biogenesis</keyword>
<feature type="compositionally biased region" description="Acidic residues" evidence="7">
    <location>
        <begin position="357"/>
        <end position="372"/>
    </location>
</feature>
<evidence type="ECO:0000256" key="2">
    <source>
        <dbReference type="ARBA" id="ARBA00022517"/>
    </source>
</evidence>
<keyword evidence="10" id="KW-1185">Reference proteome</keyword>
<keyword evidence="5" id="KW-0687">Ribonucleoprotein</keyword>
<feature type="region of interest" description="Disordered" evidence="7">
    <location>
        <begin position="260"/>
        <end position="281"/>
    </location>
</feature>
<comment type="subcellular location">
    <subcellularLocation>
        <location evidence="1">Nucleus</location>
        <location evidence="1">Nucleolus</location>
    </subcellularLocation>
</comment>
<feature type="compositionally biased region" description="Basic and acidic residues" evidence="7">
    <location>
        <begin position="784"/>
        <end position="797"/>
    </location>
</feature>
<dbReference type="EMBL" id="JARJCW010000004">
    <property type="protein sequence ID" value="KAJ7225481.1"/>
    <property type="molecule type" value="Genomic_DNA"/>
</dbReference>
<feature type="compositionally biased region" description="Basic and acidic residues" evidence="7">
    <location>
        <begin position="840"/>
        <end position="849"/>
    </location>
</feature>
<feature type="compositionally biased region" description="Polar residues" evidence="7">
    <location>
        <begin position="774"/>
        <end position="783"/>
    </location>
</feature>
<dbReference type="SUPFAM" id="SSF58038">
    <property type="entry name" value="SNARE fusion complex"/>
    <property type="match status" value="2"/>
</dbReference>
<feature type="compositionally biased region" description="Basic and acidic residues" evidence="7">
    <location>
        <begin position="636"/>
        <end position="651"/>
    </location>
</feature>
<dbReference type="CDD" id="cd15857">
    <property type="entry name" value="SNARE_SEC9C"/>
    <property type="match status" value="1"/>
</dbReference>
<dbReference type="PANTHER" id="PTHR17039:SF0">
    <property type="entry name" value="U3 SMALL NUCLEOLAR RIBONUCLEOPROTEIN PROTEIN MPP10"/>
    <property type="match status" value="1"/>
</dbReference>
<dbReference type="PROSITE" id="PS50192">
    <property type="entry name" value="T_SNARE"/>
    <property type="match status" value="1"/>
</dbReference>
<dbReference type="Gene3D" id="1.20.5.110">
    <property type="match status" value="2"/>
</dbReference>
<evidence type="ECO:0000313" key="10">
    <source>
        <dbReference type="Proteomes" id="UP001219525"/>
    </source>
</evidence>